<organism evidence="1 2">
    <name type="scientific">Camellia lanceoleosa</name>
    <dbReference type="NCBI Taxonomy" id="1840588"/>
    <lineage>
        <taxon>Eukaryota</taxon>
        <taxon>Viridiplantae</taxon>
        <taxon>Streptophyta</taxon>
        <taxon>Embryophyta</taxon>
        <taxon>Tracheophyta</taxon>
        <taxon>Spermatophyta</taxon>
        <taxon>Magnoliopsida</taxon>
        <taxon>eudicotyledons</taxon>
        <taxon>Gunneridae</taxon>
        <taxon>Pentapetalae</taxon>
        <taxon>asterids</taxon>
        <taxon>Ericales</taxon>
        <taxon>Theaceae</taxon>
        <taxon>Camellia</taxon>
    </lineage>
</organism>
<dbReference type="Proteomes" id="UP001060215">
    <property type="component" value="Chromosome 7"/>
</dbReference>
<protein>
    <submittedName>
        <fullName evidence="1">Triacylglycerol lipase 2</fullName>
    </submittedName>
</protein>
<evidence type="ECO:0000313" key="2">
    <source>
        <dbReference type="Proteomes" id="UP001060215"/>
    </source>
</evidence>
<dbReference type="EMBL" id="CM045764">
    <property type="protein sequence ID" value="KAI8008901.1"/>
    <property type="molecule type" value="Genomic_DNA"/>
</dbReference>
<reference evidence="1 2" key="1">
    <citation type="journal article" date="2022" name="Plant J.">
        <title>Chromosome-level genome of Camellia lanceoleosa provides a valuable resource for understanding genome evolution and self-incompatibility.</title>
        <authorList>
            <person name="Gong W."/>
            <person name="Xiao S."/>
            <person name="Wang L."/>
            <person name="Liao Z."/>
            <person name="Chang Y."/>
            <person name="Mo W."/>
            <person name="Hu G."/>
            <person name="Li W."/>
            <person name="Zhao G."/>
            <person name="Zhu H."/>
            <person name="Hu X."/>
            <person name="Ji K."/>
            <person name="Xiang X."/>
            <person name="Song Q."/>
            <person name="Yuan D."/>
            <person name="Jin S."/>
            <person name="Zhang L."/>
        </authorList>
    </citation>
    <scope>NUCLEOTIDE SEQUENCE [LARGE SCALE GENOMIC DNA]</scope>
    <source>
        <strain evidence="1">SQ_2022a</strain>
    </source>
</reference>
<keyword evidence="2" id="KW-1185">Reference proteome</keyword>
<proteinExistence type="predicted"/>
<name>A0ACC0HAA7_9ERIC</name>
<gene>
    <name evidence="1" type="ORF">LOK49_LG07G02648</name>
</gene>
<comment type="caution">
    <text evidence="1">The sequence shown here is derived from an EMBL/GenBank/DDBJ whole genome shotgun (WGS) entry which is preliminary data.</text>
</comment>
<sequence length="214" mass="23500">MIRNWKGGSGGGWWSKSEGGRRCVKDVTTKDGYILSLQRIPMGKSGIKSDKPPVLLQHGIMITCIKLGLHEFIPGGEAVANLVEEICNKTHNNCSNLMVALTGKNCCLNASTTGIFLENEPQSSTTKNLIHLAQMIRQGTLAMYDYGNEDENNIHYYGQPAPPVYNTTSIPNDLPLFLSYGGQNLLSDVNGVQTLLDTLKDHDAYKLVVQCKEN</sequence>
<evidence type="ECO:0000313" key="1">
    <source>
        <dbReference type="EMBL" id="KAI8008901.1"/>
    </source>
</evidence>
<accession>A0ACC0HAA7</accession>